<dbReference type="SUPFAM" id="SSF53474">
    <property type="entry name" value="alpha/beta-Hydrolases"/>
    <property type="match status" value="1"/>
</dbReference>
<evidence type="ECO:0008006" key="3">
    <source>
        <dbReference type="Google" id="ProtNLM"/>
    </source>
</evidence>
<dbReference type="Proteomes" id="UP000602647">
    <property type="component" value="Unassembled WGS sequence"/>
</dbReference>
<keyword evidence="2" id="KW-1185">Reference proteome</keyword>
<dbReference type="Gene3D" id="3.40.50.1820">
    <property type="entry name" value="alpha/beta hydrolase"/>
    <property type="match status" value="1"/>
</dbReference>
<accession>A0A923NNM0</accession>
<comment type="caution">
    <text evidence="1">The sequence shown here is derived from an EMBL/GenBank/DDBJ whole genome shotgun (WGS) entry which is preliminary data.</text>
</comment>
<dbReference type="RefSeq" id="WP_187302407.1">
    <property type="nucleotide sequence ID" value="NZ_JACRYT010000003.1"/>
</dbReference>
<organism evidence="1 2">
    <name type="scientific">Zhenpiania hominis</name>
    <dbReference type="NCBI Taxonomy" id="2763644"/>
    <lineage>
        <taxon>Bacteria</taxon>
        <taxon>Bacillati</taxon>
        <taxon>Bacillota</taxon>
        <taxon>Clostridia</taxon>
        <taxon>Peptostreptococcales</taxon>
        <taxon>Anaerovoracaceae</taxon>
        <taxon>Zhenpiania</taxon>
    </lineage>
</organism>
<proteinExistence type="predicted"/>
<gene>
    <name evidence="1" type="ORF">H9L42_05665</name>
</gene>
<dbReference type="AlphaFoldDB" id="A0A923NNM0"/>
<evidence type="ECO:0000313" key="2">
    <source>
        <dbReference type="Proteomes" id="UP000602647"/>
    </source>
</evidence>
<protein>
    <recommendedName>
        <fullName evidence="3">Triacylglycerol lipase</fullName>
    </recommendedName>
</protein>
<dbReference type="Pfam" id="PF02089">
    <property type="entry name" value="Palm_thioest"/>
    <property type="match status" value="1"/>
</dbReference>
<dbReference type="InterPro" id="IPR029058">
    <property type="entry name" value="AB_hydrolase_fold"/>
</dbReference>
<reference evidence="1" key="1">
    <citation type="submission" date="2020-08" db="EMBL/GenBank/DDBJ databases">
        <title>Genome public.</title>
        <authorList>
            <person name="Liu C."/>
            <person name="Sun Q."/>
        </authorList>
    </citation>
    <scope>NUCLEOTIDE SEQUENCE</scope>
    <source>
        <strain evidence="1">BX12</strain>
    </source>
</reference>
<name>A0A923NNM0_9FIRM</name>
<sequence length="273" mass="30552">MDQSCATKYPIMLIHGIGYQDNGSGGYWGRIPDVLRSHGAELWFGNQDAFGTIEHNAAQLKVSAENALRQSGAEKLNLIAHSKGGIEARYLISRLDMAERIASLTTMATPHRGIVSMDRMKKRARQVYDGLVALFNRMLTVDGGENNVSLKVYEQMTADYMQVFNMLVPDMKGVYYQSYAFDMKNALSDPAMSIFYSFVRRMEGPNDGLVSVESAKWGDFRGVYSGPGRHGISHPVVVDSKKRKLSTRRRSGGILDITDLYWDIVCRLKSLGY</sequence>
<dbReference type="EMBL" id="JACRYT010000003">
    <property type="protein sequence ID" value="MBC6679313.1"/>
    <property type="molecule type" value="Genomic_DNA"/>
</dbReference>
<evidence type="ECO:0000313" key="1">
    <source>
        <dbReference type="EMBL" id="MBC6679313.1"/>
    </source>
</evidence>